<evidence type="ECO:0008006" key="3">
    <source>
        <dbReference type="Google" id="ProtNLM"/>
    </source>
</evidence>
<name>A0A1W1GVH3_9GAMM</name>
<dbReference type="Proteomes" id="UP000191133">
    <property type="component" value="Unassembled WGS sequence"/>
</dbReference>
<dbReference type="AlphaFoldDB" id="A0A1W1GVH3"/>
<reference evidence="2" key="1">
    <citation type="submission" date="2016-10" db="EMBL/GenBank/DDBJ databases">
        <authorList>
            <person name="Varghese N."/>
        </authorList>
    </citation>
    <scope>NUCLEOTIDE SEQUENCE [LARGE SCALE GENOMIC DNA]</scope>
    <source>
        <strain evidence="2">92MFCol6.1</strain>
    </source>
</reference>
<evidence type="ECO:0000313" key="1">
    <source>
        <dbReference type="EMBL" id="SLM23366.1"/>
    </source>
</evidence>
<sequence length="75" mass="8704">MKDEQTTYLDFTEVSQAVEAAELVGVFYRTELPCWYEEGPPVLGGEQFFCCFECGAYWRLQLAEHSQRGSWERIA</sequence>
<dbReference type="EMBL" id="FWEU01000001">
    <property type="protein sequence ID" value="SLM23366.1"/>
    <property type="molecule type" value="Genomic_DNA"/>
</dbReference>
<protein>
    <recommendedName>
        <fullName evidence="3">Zinc-ribbon domain-containing protein</fullName>
    </recommendedName>
</protein>
<gene>
    <name evidence="1" type="ORF">SAMN04488690_1058</name>
</gene>
<organism evidence="1 2">
    <name type="scientific">Stenotrophomonas indicatrix</name>
    <dbReference type="NCBI Taxonomy" id="2045451"/>
    <lineage>
        <taxon>Bacteria</taxon>
        <taxon>Pseudomonadati</taxon>
        <taxon>Pseudomonadota</taxon>
        <taxon>Gammaproteobacteria</taxon>
        <taxon>Lysobacterales</taxon>
        <taxon>Lysobacteraceae</taxon>
        <taxon>Stenotrophomonas</taxon>
    </lineage>
</organism>
<evidence type="ECO:0000313" key="2">
    <source>
        <dbReference type="Proteomes" id="UP000191133"/>
    </source>
</evidence>
<proteinExistence type="predicted"/>
<accession>A0A1W1GVH3</accession>